<dbReference type="AlphaFoldDB" id="A0ABD5JJY2"/>
<sequence length="114" mass="12764">MRSAVWSWCETLQRTIGNRLGQALAYDGIGQTMRALDRIPEAIDFHTTAARILRDLDQPWNLAQTLAHLAAAHADNDQPEPAHQHRTEALTLLDDFTDPRAAALRQRLQELTAG</sequence>
<evidence type="ECO:0000313" key="1">
    <source>
        <dbReference type="EMBL" id="MEE4587943.1"/>
    </source>
</evidence>
<organism evidence="1 2">
    <name type="scientific">Streptomyces antimycoticus</name>
    <dbReference type="NCBI Taxonomy" id="68175"/>
    <lineage>
        <taxon>Bacteria</taxon>
        <taxon>Bacillati</taxon>
        <taxon>Actinomycetota</taxon>
        <taxon>Actinomycetes</taxon>
        <taxon>Kitasatosporales</taxon>
        <taxon>Streptomycetaceae</taxon>
        <taxon>Streptomyces</taxon>
        <taxon>Streptomyces violaceusniger group</taxon>
    </lineage>
</organism>
<name>A0ABD5JJY2_9ACTN</name>
<protein>
    <recommendedName>
        <fullName evidence="3">Bacterial transcriptional activator domain-containing protein</fullName>
    </recommendedName>
</protein>
<dbReference type="Proteomes" id="UP001354649">
    <property type="component" value="Unassembled WGS sequence"/>
</dbReference>
<proteinExistence type="predicted"/>
<accession>A0ABD5JJY2</accession>
<gene>
    <name evidence="1" type="ORF">V2K49_33400</name>
</gene>
<comment type="caution">
    <text evidence="1">The sequence shown here is derived from an EMBL/GenBank/DDBJ whole genome shotgun (WGS) entry which is preliminary data.</text>
</comment>
<dbReference type="SUPFAM" id="SSF48452">
    <property type="entry name" value="TPR-like"/>
    <property type="match status" value="1"/>
</dbReference>
<dbReference type="RefSeq" id="WP_059147204.1">
    <property type="nucleotide sequence ID" value="NZ_JBEYSQ010000044.1"/>
</dbReference>
<dbReference type="EMBL" id="JAZBJQ010000029">
    <property type="protein sequence ID" value="MEE4587943.1"/>
    <property type="molecule type" value="Genomic_DNA"/>
</dbReference>
<dbReference type="Gene3D" id="1.25.40.10">
    <property type="entry name" value="Tetratricopeptide repeat domain"/>
    <property type="match status" value="1"/>
</dbReference>
<reference evidence="1 2" key="1">
    <citation type="submission" date="2023-11" db="EMBL/GenBank/DDBJ databases">
        <title>30 novel species of actinomycetes from the DSMZ collection.</title>
        <authorList>
            <person name="Nouioui I."/>
        </authorList>
    </citation>
    <scope>NUCLEOTIDE SEQUENCE [LARGE SCALE GENOMIC DNA]</scope>
    <source>
        <strain evidence="1 2">DSM 41602</strain>
    </source>
</reference>
<evidence type="ECO:0000313" key="2">
    <source>
        <dbReference type="Proteomes" id="UP001354649"/>
    </source>
</evidence>
<dbReference type="InterPro" id="IPR011990">
    <property type="entry name" value="TPR-like_helical_dom_sf"/>
</dbReference>
<evidence type="ECO:0008006" key="3">
    <source>
        <dbReference type="Google" id="ProtNLM"/>
    </source>
</evidence>